<reference evidence="2 3" key="1">
    <citation type="submission" date="2024-07" db="EMBL/GenBank/DDBJ databases">
        <title>Section-level genome sequencing and comparative genomics of Aspergillus sections Usti and Cavernicolus.</title>
        <authorList>
            <consortium name="Lawrence Berkeley National Laboratory"/>
            <person name="Nybo J.L."/>
            <person name="Vesth T.C."/>
            <person name="Theobald S."/>
            <person name="Frisvad J.C."/>
            <person name="Larsen T.O."/>
            <person name="Kjaerboelling I."/>
            <person name="Rothschild-Mancinelli K."/>
            <person name="Lyhne E.K."/>
            <person name="Kogle M.E."/>
            <person name="Barry K."/>
            <person name="Clum A."/>
            <person name="Na H."/>
            <person name="Ledsgaard L."/>
            <person name="Lin J."/>
            <person name="Lipzen A."/>
            <person name="Kuo A."/>
            <person name="Riley R."/>
            <person name="Mondo S."/>
            <person name="Labutti K."/>
            <person name="Haridas S."/>
            <person name="Pangalinan J."/>
            <person name="Salamov A.A."/>
            <person name="Simmons B.A."/>
            <person name="Magnuson J.K."/>
            <person name="Chen J."/>
            <person name="Drula E."/>
            <person name="Henrissat B."/>
            <person name="Wiebenga A."/>
            <person name="Lubbers R.J."/>
            <person name="Gomes A.C."/>
            <person name="Macurrencykelacurrency M.R."/>
            <person name="Stajich J."/>
            <person name="Grigoriev I.V."/>
            <person name="Mortensen U.H."/>
            <person name="De Vries R.P."/>
            <person name="Baker S.E."/>
            <person name="Andersen M.R."/>
        </authorList>
    </citation>
    <scope>NUCLEOTIDE SEQUENCE [LARGE SCALE GENOMIC DNA]</scope>
    <source>
        <strain evidence="2 3">CBS 449.75</strain>
    </source>
</reference>
<keyword evidence="1" id="KW-1133">Transmembrane helix</keyword>
<dbReference type="Proteomes" id="UP001610432">
    <property type="component" value="Unassembled WGS sequence"/>
</dbReference>
<sequence length="119" mass="13698">MIDDLLSSPFRLLIAFNPGSCFSLSLLPSFILLSSLLMALWISLSITSPCPRLLSSLLYAAKRLFTVGVGCHFRDTPHVRHLERCLHSMAAYDRRIYMIGMSDDRQYTYFWRCMHCFLG</sequence>
<comment type="caution">
    <text evidence="2">The sequence shown here is derived from an EMBL/GenBank/DDBJ whole genome shotgun (WGS) entry which is preliminary data.</text>
</comment>
<evidence type="ECO:0000313" key="3">
    <source>
        <dbReference type="Proteomes" id="UP001610432"/>
    </source>
</evidence>
<keyword evidence="3" id="KW-1185">Reference proteome</keyword>
<evidence type="ECO:0000256" key="1">
    <source>
        <dbReference type="SAM" id="Phobius"/>
    </source>
</evidence>
<dbReference type="RefSeq" id="XP_070887586.1">
    <property type="nucleotide sequence ID" value="XM_071035043.1"/>
</dbReference>
<accession>A0ABR4LW29</accession>
<dbReference type="GeneID" id="98150115"/>
<evidence type="ECO:0000313" key="2">
    <source>
        <dbReference type="EMBL" id="KAL2868607.1"/>
    </source>
</evidence>
<keyword evidence="1" id="KW-0812">Transmembrane</keyword>
<feature type="transmembrane region" description="Helical" evidence="1">
    <location>
        <begin position="21"/>
        <end position="44"/>
    </location>
</feature>
<keyword evidence="1" id="KW-0472">Membrane</keyword>
<name>A0ABR4LW29_9EURO</name>
<dbReference type="EMBL" id="JBFXLQ010000013">
    <property type="protein sequence ID" value="KAL2868607.1"/>
    <property type="molecule type" value="Genomic_DNA"/>
</dbReference>
<proteinExistence type="predicted"/>
<organism evidence="2 3">
    <name type="scientific">Aspergillus lucknowensis</name>
    <dbReference type="NCBI Taxonomy" id="176173"/>
    <lineage>
        <taxon>Eukaryota</taxon>
        <taxon>Fungi</taxon>
        <taxon>Dikarya</taxon>
        <taxon>Ascomycota</taxon>
        <taxon>Pezizomycotina</taxon>
        <taxon>Eurotiomycetes</taxon>
        <taxon>Eurotiomycetidae</taxon>
        <taxon>Eurotiales</taxon>
        <taxon>Aspergillaceae</taxon>
        <taxon>Aspergillus</taxon>
        <taxon>Aspergillus subgen. Nidulantes</taxon>
    </lineage>
</organism>
<gene>
    <name evidence="2" type="ORF">BJX67DRAFT_46003</name>
</gene>
<protein>
    <submittedName>
        <fullName evidence="2">Uncharacterized protein</fullName>
    </submittedName>
</protein>